<dbReference type="InterPro" id="IPR022742">
    <property type="entry name" value="Hydrolase_4"/>
</dbReference>
<dbReference type="EMBL" id="BNJJ01000002">
    <property type="protein sequence ID" value="GHO82760.1"/>
    <property type="molecule type" value="Genomic_DNA"/>
</dbReference>
<feature type="domain" description="Serine aminopeptidase S33" evidence="1">
    <location>
        <begin position="45"/>
        <end position="279"/>
    </location>
</feature>
<gene>
    <name evidence="2" type="ORF">KSZ_07660</name>
</gene>
<proteinExistence type="predicted"/>
<dbReference type="PANTHER" id="PTHR11614">
    <property type="entry name" value="PHOSPHOLIPASE-RELATED"/>
    <property type="match status" value="1"/>
</dbReference>
<reference evidence="2 3" key="1">
    <citation type="journal article" date="2021" name="Int. J. Syst. Evol. Microbiol.">
        <title>Reticulibacter mediterranei gen. nov., sp. nov., within the new family Reticulibacteraceae fam. nov., and Ktedonospora formicarum gen. nov., sp. nov., Ktedonobacter robiniae sp. nov., Dictyobacter formicarum sp. nov. and Dictyobacter arantiisoli sp. nov., belonging to the class Ktedonobacteria.</title>
        <authorList>
            <person name="Yabe S."/>
            <person name="Zheng Y."/>
            <person name="Wang C.M."/>
            <person name="Sakai Y."/>
            <person name="Abe K."/>
            <person name="Yokota A."/>
            <person name="Donadio S."/>
            <person name="Cavaletti L."/>
            <person name="Monciardini P."/>
        </authorList>
    </citation>
    <scope>NUCLEOTIDE SEQUENCE [LARGE SCALE GENOMIC DNA]</scope>
    <source>
        <strain evidence="2 3">SOSP1-9</strain>
    </source>
</reference>
<evidence type="ECO:0000259" key="1">
    <source>
        <dbReference type="Pfam" id="PF12146"/>
    </source>
</evidence>
<keyword evidence="3" id="KW-1185">Reference proteome</keyword>
<name>A0ABQ3V9F6_9CHLR</name>
<evidence type="ECO:0000313" key="3">
    <source>
        <dbReference type="Proteomes" id="UP000635565"/>
    </source>
</evidence>
<dbReference type="InterPro" id="IPR029058">
    <property type="entry name" value="AB_hydrolase_fold"/>
</dbReference>
<dbReference type="RefSeq" id="WP_201360403.1">
    <property type="nucleotide sequence ID" value="NZ_BNJJ01000002.1"/>
</dbReference>
<dbReference type="Pfam" id="PF12146">
    <property type="entry name" value="Hydrolase_4"/>
    <property type="match status" value="1"/>
</dbReference>
<comment type="caution">
    <text evidence="2">The sequence shown here is derived from an EMBL/GenBank/DDBJ whole genome shotgun (WGS) entry which is preliminary data.</text>
</comment>
<sequence>MTRYNAETPGVWGELKEDGVTPCKSEYVALKDGCQLFIRSWFQQNADVLLILHGLGGHGGWYVDMANELFIRGLTVYTVDHRGFGKSHGQPGHIDIYQQYVQDIAEIITEIRRRHPAVGIYILGHSMGGIFATYVAANYGHLLNGVIFLNPWIQDSSQLPLRTTLPILLGGLFKSRRRWRVGGGHEGMTTNSEAARMLEEDPYWVRELTATFLVQILRMRLGTLKKARNVTIPALVLQAQGDKVVIVEATHTFYEALKSKDKEWKTYPDWYHDTEFEADRALLDDNIVRWMEAHRYKGTM</sequence>
<accession>A0ABQ3V9F6</accession>
<protein>
    <submittedName>
        <fullName evidence="2">Lysophospholipase</fullName>
    </submittedName>
</protein>
<organism evidence="2 3">
    <name type="scientific">Dictyobacter formicarum</name>
    <dbReference type="NCBI Taxonomy" id="2778368"/>
    <lineage>
        <taxon>Bacteria</taxon>
        <taxon>Bacillati</taxon>
        <taxon>Chloroflexota</taxon>
        <taxon>Ktedonobacteria</taxon>
        <taxon>Ktedonobacterales</taxon>
        <taxon>Dictyobacteraceae</taxon>
        <taxon>Dictyobacter</taxon>
    </lineage>
</organism>
<dbReference type="SUPFAM" id="SSF53474">
    <property type="entry name" value="alpha/beta-Hydrolases"/>
    <property type="match status" value="1"/>
</dbReference>
<dbReference type="InterPro" id="IPR051044">
    <property type="entry name" value="MAG_DAG_Lipase"/>
</dbReference>
<dbReference type="Gene3D" id="3.40.50.1820">
    <property type="entry name" value="alpha/beta hydrolase"/>
    <property type="match status" value="1"/>
</dbReference>
<dbReference type="Proteomes" id="UP000635565">
    <property type="component" value="Unassembled WGS sequence"/>
</dbReference>
<evidence type="ECO:0000313" key="2">
    <source>
        <dbReference type="EMBL" id="GHO82760.1"/>
    </source>
</evidence>